<accession>A0A931E003</accession>
<organism evidence="1 2">
    <name type="scientific">Corynebacterium aquatimens</name>
    <dbReference type="NCBI Taxonomy" id="1190508"/>
    <lineage>
        <taxon>Bacteria</taxon>
        <taxon>Bacillati</taxon>
        <taxon>Actinomycetota</taxon>
        <taxon>Actinomycetes</taxon>
        <taxon>Mycobacteriales</taxon>
        <taxon>Corynebacteriaceae</taxon>
        <taxon>Corynebacterium</taxon>
    </lineage>
</organism>
<reference evidence="1" key="1">
    <citation type="submission" date="2020-11" db="EMBL/GenBank/DDBJ databases">
        <title>Sequencing the genomes of 1000 actinobacteria strains.</title>
        <authorList>
            <person name="Klenk H.-P."/>
        </authorList>
    </citation>
    <scope>NUCLEOTIDE SEQUENCE</scope>
    <source>
        <strain evidence="1">DSM 45632</strain>
    </source>
</reference>
<name>A0A931E003_9CORY</name>
<comment type="caution">
    <text evidence="1">The sequence shown here is derived from an EMBL/GenBank/DDBJ whole genome shotgun (WGS) entry which is preliminary data.</text>
</comment>
<gene>
    <name evidence="1" type="ORF">IW254_000311</name>
</gene>
<sequence>MGEILADGISCIAVPSLEFYEKDVLQQIALHADDYTGETLGRDGNVRRSLAGFVADIHGRELRVVNWIKPTTVEECVEALIETGWLQPVDEPCADGAYLININRVKRMLDVEETKEKFDLYDANDMDLTAEQQRNLGVFNYDNPLVDSFIEMADCFHDGDFETQLVVDLTDQIDRLLPTVVDEEHNFPPERWTNAIDDWELCVCEKKVPASWTVKQDEAL</sequence>
<dbReference type="Proteomes" id="UP000658613">
    <property type="component" value="Unassembled WGS sequence"/>
</dbReference>
<dbReference type="RefSeq" id="WP_196823919.1">
    <property type="nucleotide sequence ID" value="NZ_CP046980.1"/>
</dbReference>
<dbReference type="EMBL" id="JADOUE010000001">
    <property type="protein sequence ID" value="MBG6121342.1"/>
    <property type="molecule type" value="Genomic_DNA"/>
</dbReference>
<dbReference type="AlphaFoldDB" id="A0A931E003"/>
<evidence type="ECO:0000313" key="2">
    <source>
        <dbReference type="Proteomes" id="UP000658613"/>
    </source>
</evidence>
<evidence type="ECO:0000313" key="1">
    <source>
        <dbReference type="EMBL" id="MBG6121342.1"/>
    </source>
</evidence>
<proteinExistence type="predicted"/>
<protein>
    <submittedName>
        <fullName evidence="1">Uncharacterized protein</fullName>
    </submittedName>
</protein>
<keyword evidence="2" id="KW-1185">Reference proteome</keyword>